<reference evidence="2" key="2">
    <citation type="submission" date="2019-06" db="EMBL/GenBank/DDBJ databases">
        <title>Genomics analysis of Aphanomyces spp. identifies a new class of oomycete effector associated with host adaptation.</title>
        <authorList>
            <person name="Gaulin E."/>
        </authorList>
    </citation>
    <scope>NUCLEOTIDE SEQUENCE</scope>
    <source>
        <strain evidence="2">CBS 578.67</strain>
    </source>
</reference>
<dbReference type="EMBL" id="CAADRA010005319">
    <property type="protein sequence ID" value="VFT88526.1"/>
    <property type="molecule type" value="Genomic_DNA"/>
</dbReference>
<evidence type="ECO:0000313" key="3">
    <source>
        <dbReference type="EMBL" id="VFT88526.1"/>
    </source>
</evidence>
<evidence type="ECO:0000313" key="2">
    <source>
        <dbReference type="EMBL" id="KAF0697648.1"/>
    </source>
</evidence>
<keyword evidence="4" id="KW-1185">Reference proteome</keyword>
<gene>
    <name evidence="3" type="primary">Aste57867_11668</name>
    <name evidence="2" type="ORF">As57867_011625</name>
    <name evidence="3" type="ORF">ASTE57867_11668</name>
</gene>
<feature type="transmembrane region" description="Helical" evidence="1">
    <location>
        <begin position="398"/>
        <end position="420"/>
    </location>
</feature>
<dbReference type="EMBL" id="VJMH01005298">
    <property type="protein sequence ID" value="KAF0697648.1"/>
    <property type="molecule type" value="Genomic_DNA"/>
</dbReference>
<organism evidence="3 4">
    <name type="scientific">Aphanomyces stellatus</name>
    <dbReference type="NCBI Taxonomy" id="120398"/>
    <lineage>
        <taxon>Eukaryota</taxon>
        <taxon>Sar</taxon>
        <taxon>Stramenopiles</taxon>
        <taxon>Oomycota</taxon>
        <taxon>Saprolegniomycetes</taxon>
        <taxon>Saprolegniales</taxon>
        <taxon>Verrucalvaceae</taxon>
        <taxon>Aphanomyces</taxon>
    </lineage>
</organism>
<sequence length="456" mass="48943">MNLAKVFNASDCSGPLLYVRYAPPMSPRPTPIACDHGLQLSDSRITKSQYVPDAAYMDIVEGFMWQKALDGACVGGGADFYVRPNCAMNTYEVFTDAACTAAVPLPLDVRSPRISCDVPNPITKASAPRRNASYRVQYANSDCTGAVLTYMRHFTTTNTSHCTNGGLAVLPTAPNTTTSSLSYMTIQSVGGLSVTVRDATCVTVSLPPGQAATSYYLLADCRTNTVRFFSTPGCATSPIVALPFPIYSTTCMTALSITPSTPPSGSSGNLIVDATFGNAQCDGNILSLVYSPNTTSSSSVVTSCQANQLATSLGSPLDWHFLPDRQYMNWTAHGLAATIADQTCAPVARGSLYVRVDCASLDAVSYLDVACTQPTQSSLVTVYKHCYMPRETNAASSFYLQLVGGFAIVVVLVALVLFAFQRYKTMRRRQLQEKVNARMRTTSMTDLSLSPVDHMA</sequence>
<name>A0A485KTL4_9STRA</name>
<dbReference type="AlphaFoldDB" id="A0A485KTL4"/>
<keyword evidence="1" id="KW-0472">Membrane</keyword>
<evidence type="ECO:0000313" key="4">
    <source>
        <dbReference type="Proteomes" id="UP000332933"/>
    </source>
</evidence>
<reference evidence="3 4" key="1">
    <citation type="submission" date="2019-03" db="EMBL/GenBank/DDBJ databases">
        <authorList>
            <person name="Gaulin E."/>
            <person name="Dumas B."/>
        </authorList>
    </citation>
    <scope>NUCLEOTIDE SEQUENCE [LARGE SCALE GENOMIC DNA]</scope>
    <source>
        <strain evidence="3">CBS 568.67</strain>
    </source>
</reference>
<keyword evidence="1" id="KW-0812">Transmembrane</keyword>
<dbReference type="OrthoDB" id="10580678at2759"/>
<proteinExistence type="predicted"/>
<dbReference type="Proteomes" id="UP000332933">
    <property type="component" value="Unassembled WGS sequence"/>
</dbReference>
<evidence type="ECO:0000256" key="1">
    <source>
        <dbReference type="SAM" id="Phobius"/>
    </source>
</evidence>
<protein>
    <submittedName>
        <fullName evidence="3">Aste57867_11668 protein</fullName>
    </submittedName>
</protein>
<keyword evidence="1" id="KW-1133">Transmembrane helix</keyword>
<accession>A0A485KTL4</accession>